<feature type="transmembrane region" description="Helical" evidence="6">
    <location>
        <begin position="223"/>
        <end position="246"/>
    </location>
</feature>
<feature type="transmembrane region" description="Helical" evidence="6">
    <location>
        <begin position="380"/>
        <end position="400"/>
    </location>
</feature>
<dbReference type="InterPro" id="IPR036259">
    <property type="entry name" value="MFS_trans_sf"/>
</dbReference>
<sequence>MEGSLPTTPKPAAPAPAPASDRRLILCMAIGQTIGWGTLFASFPLFGAPLEAEFGWTRTEFNTGLTLALLISGLVAVPVGRWVDRRGGRWLLALGGWAGAALLAALAATSSLPVFWLIWAGMGLVQACALWGPAMAVVVTTARDPVRSIAGITFVTGFTNTIFVPLTALLIAQLGWRGALLCLAALQLIPGMLALRLLPPAAPRGRATGQGAFSLARAVRSRAFLGIAGSLAAHAFIGVGLGAHVIPLLREKGLPEASVLLLVSLHGPFQVAARAALYGLGQRVTMRSVGRLGASLVPLAMLALALAPADFAWLVLFILAWAMADGLMTIVRAAGVVEILGRDGYGAITGALSVATVLPRTLAPVAIALIWQGAGGYGPVPWLLAGLGALGAAAFALAAAQPPPASQPGVGT</sequence>
<evidence type="ECO:0000256" key="1">
    <source>
        <dbReference type="ARBA" id="ARBA00004141"/>
    </source>
</evidence>
<evidence type="ECO:0000256" key="2">
    <source>
        <dbReference type="ARBA" id="ARBA00022448"/>
    </source>
</evidence>
<feature type="transmembrane region" description="Helical" evidence="6">
    <location>
        <begin position="178"/>
        <end position="198"/>
    </location>
</feature>
<evidence type="ECO:0000313" key="7">
    <source>
        <dbReference type="EMBL" id="MDN3567085.1"/>
    </source>
</evidence>
<feature type="transmembrane region" description="Helical" evidence="6">
    <location>
        <begin position="65"/>
        <end position="83"/>
    </location>
</feature>
<evidence type="ECO:0000256" key="6">
    <source>
        <dbReference type="SAM" id="Phobius"/>
    </source>
</evidence>
<evidence type="ECO:0000256" key="4">
    <source>
        <dbReference type="ARBA" id="ARBA00022989"/>
    </source>
</evidence>
<feature type="transmembrane region" description="Helical" evidence="6">
    <location>
        <begin position="313"/>
        <end position="335"/>
    </location>
</feature>
<gene>
    <name evidence="7" type="ORF">QWZ14_22120</name>
</gene>
<comment type="caution">
    <text evidence="7">The sequence shown here is derived from an EMBL/GenBank/DDBJ whole genome shotgun (WGS) entry which is preliminary data.</text>
</comment>
<keyword evidence="4 6" id="KW-1133">Transmembrane helix</keyword>
<dbReference type="RefSeq" id="WP_290319089.1">
    <property type="nucleotide sequence ID" value="NZ_JAUFPN010000184.1"/>
</dbReference>
<keyword evidence="3 6" id="KW-0812">Transmembrane</keyword>
<dbReference type="Gene3D" id="1.20.1250.20">
    <property type="entry name" value="MFS general substrate transporter like domains"/>
    <property type="match status" value="1"/>
</dbReference>
<keyword evidence="2" id="KW-0813">Transport</keyword>
<protein>
    <submittedName>
        <fullName evidence="7">MFS transporter</fullName>
    </submittedName>
</protein>
<accession>A0ABT8ABK1</accession>
<comment type="subcellular location">
    <subcellularLocation>
        <location evidence="1">Membrane</location>
        <topology evidence="1">Multi-pass membrane protein</topology>
    </subcellularLocation>
</comment>
<dbReference type="PANTHER" id="PTHR43385:SF1">
    <property type="entry name" value="RIBOFLAVIN TRANSPORTER RIBJ"/>
    <property type="match status" value="1"/>
</dbReference>
<feature type="transmembrane region" description="Helical" evidence="6">
    <location>
        <begin position="114"/>
        <end position="139"/>
    </location>
</feature>
<proteinExistence type="predicted"/>
<keyword evidence="8" id="KW-1185">Reference proteome</keyword>
<evidence type="ECO:0000256" key="3">
    <source>
        <dbReference type="ARBA" id="ARBA00022692"/>
    </source>
</evidence>
<dbReference type="InterPro" id="IPR011701">
    <property type="entry name" value="MFS"/>
</dbReference>
<dbReference type="PANTHER" id="PTHR43385">
    <property type="entry name" value="RIBOFLAVIN TRANSPORTER RIBJ"/>
    <property type="match status" value="1"/>
</dbReference>
<feature type="transmembrane region" description="Helical" evidence="6">
    <location>
        <begin position="90"/>
        <end position="108"/>
    </location>
</feature>
<reference evidence="8" key="1">
    <citation type="journal article" date="2019" name="Int. J. Syst. Evol. Microbiol.">
        <title>The Global Catalogue of Microorganisms (GCM) 10K type strain sequencing project: providing services to taxonomists for standard genome sequencing and annotation.</title>
        <authorList>
            <consortium name="The Broad Institute Genomics Platform"/>
            <consortium name="The Broad Institute Genome Sequencing Center for Infectious Disease"/>
            <person name="Wu L."/>
            <person name="Ma J."/>
        </authorList>
    </citation>
    <scope>NUCLEOTIDE SEQUENCE [LARGE SCALE GENOMIC DNA]</scope>
    <source>
        <strain evidence="8">CECT 7131</strain>
    </source>
</reference>
<organism evidence="7 8">
    <name type="scientific">Paeniroseomonas aquatica</name>
    <dbReference type="NCBI Taxonomy" id="373043"/>
    <lineage>
        <taxon>Bacteria</taxon>
        <taxon>Pseudomonadati</taxon>
        <taxon>Pseudomonadota</taxon>
        <taxon>Alphaproteobacteria</taxon>
        <taxon>Acetobacterales</taxon>
        <taxon>Acetobacteraceae</taxon>
        <taxon>Paeniroseomonas</taxon>
    </lineage>
</organism>
<dbReference type="SUPFAM" id="SSF103473">
    <property type="entry name" value="MFS general substrate transporter"/>
    <property type="match status" value="1"/>
</dbReference>
<dbReference type="EMBL" id="JAUFPN010000184">
    <property type="protein sequence ID" value="MDN3567085.1"/>
    <property type="molecule type" value="Genomic_DNA"/>
</dbReference>
<feature type="transmembrane region" description="Helical" evidence="6">
    <location>
        <begin position="151"/>
        <end position="172"/>
    </location>
</feature>
<evidence type="ECO:0000256" key="5">
    <source>
        <dbReference type="ARBA" id="ARBA00023136"/>
    </source>
</evidence>
<feature type="transmembrane region" description="Helical" evidence="6">
    <location>
        <begin position="24"/>
        <end position="45"/>
    </location>
</feature>
<evidence type="ECO:0000313" key="8">
    <source>
        <dbReference type="Proteomes" id="UP001529369"/>
    </source>
</evidence>
<dbReference type="Proteomes" id="UP001529369">
    <property type="component" value="Unassembled WGS sequence"/>
</dbReference>
<feature type="transmembrane region" description="Helical" evidence="6">
    <location>
        <begin position="347"/>
        <end position="374"/>
    </location>
</feature>
<dbReference type="Pfam" id="PF07690">
    <property type="entry name" value="MFS_1"/>
    <property type="match status" value="1"/>
</dbReference>
<name>A0ABT8ABK1_9PROT</name>
<dbReference type="InterPro" id="IPR052983">
    <property type="entry name" value="MFS_Riboflavin_Transporter"/>
</dbReference>
<feature type="transmembrane region" description="Helical" evidence="6">
    <location>
        <begin position="258"/>
        <end position="277"/>
    </location>
</feature>
<keyword evidence="5 6" id="KW-0472">Membrane</keyword>